<dbReference type="SUPFAM" id="SSF51182">
    <property type="entry name" value="RmlC-like cupins"/>
    <property type="match status" value="1"/>
</dbReference>
<protein>
    <recommendedName>
        <fullName evidence="3">Cupin 2 conserved barrel domain-containing protein</fullName>
    </recommendedName>
</protein>
<name>A0A0S6W081_9BACT</name>
<dbReference type="AlphaFoldDB" id="A0A0S6W081"/>
<evidence type="ECO:0000313" key="2">
    <source>
        <dbReference type="Proteomes" id="UP000030700"/>
    </source>
</evidence>
<dbReference type="HOGENOM" id="CLU_143351_0_0_0"/>
<dbReference type="Proteomes" id="UP000030700">
    <property type="component" value="Unassembled WGS sequence"/>
</dbReference>
<dbReference type="EMBL" id="DF820459">
    <property type="protein sequence ID" value="GAK53005.1"/>
    <property type="molecule type" value="Genomic_DNA"/>
</dbReference>
<keyword evidence="2" id="KW-1185">Reference proteome</keyword>
<organism evidence="1">
    <name type="scientific">Candidatus Moduliflexus flocculans</name>
    <dbReference type="NCBI Taxonomy" id="1499966"/>
    <lineage>
        <taxon>Bacteria</taxon>
        <taxon>Candidatus Moduliflexota</taxon>
        <taxon>Candidatus Moduliflexia</taxon>
        <taxon>Candidatus Moduliflexales</taxon>
        <taxon>Candidatus Moduliflexaceae</taxon>
    </lineage>
</organism>
<gene>
    <name evidence="1" type="ORF">U14_04264</name>
</gene>
<evidence type="ECO:0008006" key="3">
    <source>
        <dbReference type="Google" id="ProtNLM"/>
    </source>
</evidence>
<dbReference type="InterPro" id="IPR014710">
    <property type="entry name" value="RmlC-like_jellyroll"/>
</dbReference>
<dbReference type="STRING" id="1499966.U14_04264"/>
<reference evidence="1" key="1">
    <citation type="journal article" date="2015" name="PeerJ">
        <title>First genomic representation of candidate bacterial phylum KSB3 points to enhanced environmental sensing as a trigger of wastewater bulking.</title>
        <authorList>
            <person name="Sekiguchi Y."/>
            <person name="Ohashi A."/>
            <person name="Parks D.H."/>
            <person name="Yamauchi T."/>
            <person name="Tyson G.W."/>
            <person name="Hugenholtz P."/>
        </authorList>
    </citation>
    <scope>NUCLEOTIDE SEQUENCE [LARGE SCALE GENOMIC DNA]</scope>
</reference>
<accession>A0A0S6W081</accession>
<dbReference type="Gene3D" id="2.60.120.10">
    <property type="entry name" value="Jelly Rolls"/>
    <property type="match status" value="1"/>
</dbReference>
<dbReference type="InterPro" id="IPR011051">
    <property type="entry name" value="RmlC_Cupin_sf"/>
</dbReference>
<evidence type="ECO:0000313" key="1">
    <source>
        <dbReference type="EMBL" id="GAK53005.1"/>
    </source>
</evidence>
<proteinExistence type="predicted"/>
<sequence length="139" mass="15661">MSTCPIQVKEFEEIGYRPLVDYGAWRVAMLNYIDELLPENIDNVQQHSDTDEVFVLLSGQCILFTADVRGETVSDIQACPMEAGKVYNVPKGVYHTHTLTPGAKVLIVENVDTNDNNSPKVRLSPDNRKEIIRLTQELL</sequence>